<dbReference type="RefSeq" id="WP_240323050.1">
    <property type="nucleotide sequence ID" value="NZ_CP091196.1"/>
</dbReference>
<dbReference type="NCBIfam" id="TIGR03083">
    <property type="entry name" value="maleylpyruvate isomerase family mycothiol-dependent enzyme"/>
    <property type="match status" value="1"/>
</dbReference>
<reference evidence="2" key="1">
    <citation type="submission" date="2022-01" db="EMBL/GenBank/DDBJ databases">
        <title>PSI-footprinting approach for the identification of protein synthesis inhibitor producers.</title>
        <authorList>
            <person name="Handel F."/>
            <person name="Kulik A."/>
            <person name="Wex K.W."/>
            <person name="Berscheid A."/>
            <person name="Saur J.S."/>
            <person name="Winkler A."/>
            <person name="Wibberg D."/>
            <person name="Kalinowski J."/>
            <person name="Broetz-Oesterhelt H."/>
            <person name="Mast Y."/>
        </authorList>
    </citation>
    <scope>NUCLEOTIDE SEQUENCE</scope>
    <source>
        <strain evidence="2">KNN 49.3e</strain>
    </source>
</reference>
<protein>
    <submittedName>
        <fullName evidence="2">Maleylpyruvate isomerase family mycothiol-dependent enzyme</fullName>
    </submittedName>
</protein>
<accession>A0ABY4NV56</accession>
<dbReference type="SUPFAM" id="SSF109854">
    <property type="entry name" value="DinB/YfiT-like putative metalloenzymes"/>
    <property type="match status" value="1"/>
</dbReference>
<dbReference type="EMBL" id="CP091196">
    <property type="protein sequence ID" value="UQS23947.1"/>
    <property type="molecule type" value="Genomic_DNA"/>
</dbReference>
<dbReference type="Gene3D" id="1.20.120.450">
    <property type="entry name" value="dinb family like domain"/>
    <property type="match status" value="1"/>
</dbReference>
<name>A0ABY4NV56_9PSEU</name>
<feature type="domain" description="Mycothiol-dependent maleylpyruvate isomerase metal-binding" evidence="1">
    <location>
        <begin position="12"/>
        <end position="71"/>
    </location>
</feature>
<evidence type="ECO:0000313" key="3">
    <source>
        <dbReference type="Proteomes" id="UP000830158"/>
    </source>
</evidence>
<sequence length="173" mass="18632">MDDADLWRAVDTQRVAIADLLDGLTGDEWARPSLCEGWTVRDVAAHLATQYRTSLRDALAAAVRARGDMNRAIRDSACTYPGTDGLATEIRALAGYRRTPPSIGVHEVLLDILVHGLDIALPLGKHLTVPPEAAAHAAQRLWDKPRMFHAAAVSAGTATARPTAAGRWARAPR</sequence>
<keyword evidence="2" id="KW-0413">Isomerase</keyword>
<organism evidence="2 3">
    <name type="scientific">Amycolatopsis thermalba</name>
    <dbReference type="NCBI Taxonomy" id="944492"/>
    <lineage>
        <taxon>Bacteria</taxon>
        <taxon>Bacillati</taxon>
        <taxon>Actinomycetota</taxon>
        <taxon>Actinomycetes</taxon>
        <taxon>Pseudonocardiales</taxon>
        <taxon>Pseudonocardiaceae</taxon>
        <taxon>Amycolatopsis</taxon>
    </lineage>
</organism>
<dbReference type="InterPro" id="IPR017517">
    <property type="entry name" value="Maleyloyr_isom"/>
</dbReference>
<dbReference type="Proteomes" id="UP000830158">
    <property type="component" value="Chromosome"/>
</dbReference>
<gene>
    <name evidence="2" type="ORF">L1857_14455</name>
</gene>
<keyword evidence="3" id="KW-1185">Reference proteome</keyword>
<evidence type="ECO:0000313" key="2">
    <source>
        <dbReference type="EMBL" id="UQS23947.1"/>
    </source>
</evidence>
<dbReference type="InterPro" id="IPR034660">
    <property type="entry name" value="DinB/YfiT-like"/>
</dbReference>
<evidence type="ECO:0000259" key="1">
    <source>
        <dbReference type="Pfam" id="PF11716"/>
    </source>
</evidence>
<dbReference type="Pfam" id="PF11716">
    <property type="entry name" value="MDMPI_N"/>
    <property type="match status" value="1"/>
</dbReference>
<dbReference type="InterPro" id="IPR024344">
    <property type="entry name" value="MDMPI_metal-binding"/>
</dbReference>
<proteinExistence type="predicted"/>
<dbReference type="GO" id="GO:0016853">
    <property type="term" value="F:isomerase activity"/>
    <property type="evidence" value="ECO:0007669"/>
    <property type="project" value="UniProtKB-KW"/>
</dbReference>